<dbReference type="GO" id="GO:0016747">
    <property type="term" value="F:acyltransferase activity, transferring groups other than amino-acyl groups"/>
    <property type="evidence" value="ECO:0007669"/>
    <property type="project" value="InterPro"/>
</dbReference>
<dbReference type="InterPro" id="IPR016181">
    <property type="entry name" value="Acyl_CoA_acyltransferase"/>
</dbReference>
<dbReference type="InterPro" id="IPR000182">
    <property type="entry name" value="GNAT_dom"/>
</dbReference>
<name>A0A921FXD9_SPOPS</name>
<reference evidence="2" key="1">
    <citation type="journal article" date="2021" name="PeerJ">
        <title>Extensive microbial diversity within the chicken gut microbiome revealed by metagenomics and culture.</title>
        <authorList>
            <person name="Gilroy R."/>
            <person name="Ravi A."/>
            <person name="Getino M."/>
            <person name="Pursley I."/>
            <person name="Horton D.L."/>
            <person name="Alikhan N.F."/>
            <person name="Baker D."/>
            <person name="Gharbi K."/>
            <person name="Hall N."/>
            <person name="Watson M."/>
            <person name="Adriaenssens E.M."/>
            <person name="Foster-Nyarko E."/>
            <person name="Jarju S."/>
            <person name="Secka A."/>
            <person name="Antonio M."/>
            <person name="Oren A."/>
            <person name="Chaudhuri R.R."/>
            <person name="La Ragione R."/>
            <person name="Hildebrand F."/>
            <person name="Pallen M.J."/>
        </authorList>
    </citation>
    <scope>NUCLEOTIDE SEQUENCE</scope>
    <source>
        <strain evidence="2">CHK171-7178</strain>
    </source>
</reference>
<dbReference type="AlphaFoldDB" id="A0A921FXD9"/>
<gene>
    <name evidence="2" type="ORF">K8V56_06245</name>
</gene>
<sequence>MMNHYNYLTGSYDVLPLNYDINKREDPDQSCKKLYDDVVNSFFGEDKDVKNLEQQYGNKPPFYTVQIQKNGETYLFSSDYIGPSVYWARELAISDRGIIEFLNICRTLGGHIIWPRGGERPKGVSTPNQAKSGCSGVYDRIDWTLQLLKIFYEIEKYREDKKEYLKRANALLPKEFRNKSNFNDKFNRLYNSFDFYKKHFELFGDFEGFCERFKLVGSFVDNDHNIIWMTDSFPILPLRYEEYIEKLSTAVQARNFELIQIVKLTEMPEIKEKAAKWFHEKWGVPLEAYLESMEAALNGDPIQEWYLCLNGDKIIAGAGVIENDFHDRKDLTPNVCAVYTEEQYRGKGIAGKLLDFIVVNNKEKGNFPIYLLTDHTGFYERYGWEFLCMAQGDGESDMSRIYIHR</sequence>
<evidence type="ECO:0000313" key="2">
    <source>
        <dbReference type="EMBL" id="HJF31365.1"/>
    </source>
</evidence>
<comment type="caution">
    <text evidence="2">The sequence shown here is derived from an EMBL/GenBank/DDBJ whole genome shotgun (WGS) entry which is preliminary data.</text>
</comment>
<dbReference type="CDD" id="cd04301">
    <property type="entry name" value="NAT_SF"/>
    <property type="match status" value="1"/>
</dbReference>
<dbReference type="PROSITE" id="PS51186">
    <property type="entry name" value="GNAT"/>
    <property type="match status" value="1"/>
</dbReference>
<dbReference type="SUPFAM" id="SSF55729">
    <property type="entry name" value="Acyl-CoA N-acyltransferases (Nat)"/>
    <property type="match status" value="1"/>
</dbReference>
<feature type="domain" description="N-acetyltransferase" evidence="1">
    <location>
        <begin position="259"/>
        <end position="405"/>
    </location>
</feature>
<dbReference type="Pfam" id="PF22507">
    <property type="entry name" value="DUF6994"/>
    <property type="match status" value="1"/>
</dbReference>
<evidence type="ECO:0000313" key="3">
    <source>
        <dbReference type="Proteomes" id="UP000698173"/>
    </source>
</evidence>
<evidence type="ECO:0000259" key="1">
    <source>
        <dbReference type="PROSITE" id="PS51186"/>
    </source>
</evidence>
<accession>A0A921FXD9</accession>
<dbReference type="Pfam" id="PF13508">
    <property type="entry name" value="Acetyltransf_7"/>
    <property type="match status" value="1"/>
</dbReference>
<protein>
    <submittedName>
        <fullName evidence="2">GNAT family N-acetyltransferase</fullName>
    </submittedName>
</protein>
<dbReference type="InterPro" id="IPR054263">
    <property type="entry name" value="DUF6994"/>
</dbReference>
<dbReference type="Gene3D" id="3.40.630.30">
    <property type="match status" value="1"/>
</dbReference>
<dbReference type="EMBL" id="DYWT01000102">
    <property type="protein sequence ID" value="HJF31365.1"/>
    <property type="molecule type" value="Genomic_DNA"/>
</dbReference>
<reference evidence="2" key="2">
    <citation type="submission" date="2021-09" db="EMBL/GenBank/DDBJ databases">
        <authorList>
            <person name="Gilroy R."/>
        </authorList>
    </citation>
    <scope>NUCLEOTIDE SEQUENCE</scope>
    <source>
        <strain evidence="2">CHK171-7178</strain>
    </source>
</reference>
<proteinExistence type="predicted"/>
<organism evidence="2 3">
    <name type="scientific">Sporosarcina psychrophila</name>
    <name type="common">Bacillus psychrophilus</name>
    <dbReference type="NCBI Taxonomy" id="1476"/>
    <lineage>
        <taxon>Bacteria</taxon>
        <taxon>Bacillati</taxon>
        <taxon>Bacillota</taxon>
        <taxon>Bacilli</taxon>
        <taxon>Bacillales</taxon>
        <taxon>Caryophanaceae</taxon>
        <taxon>Sporosarcina</taxon>
    </lineage>
</organism>
<dbReference type="Proteomes" id="UP000698173">
    <property type="component" value="Unassembled WGS sequence"/>
</dbReference>